<keyword evidence="7" id="KW-0677">Repeat</keyword>
<dbReference type="FunFam" id="2.60.40.10:FF:000868">
    <property type="entry name" value="Plexin D1"/>
    <property type="match status" value="1"/>
</dbReference>
<dbReference type="SMART" id="SM00429">
    <property type="entry name" value="IPT"/>
    <property type="match status" value="4"/>
</dbReference>
<dbReference type="Gene3D" id="3.10.20.90">
    <property type="entry name" value="Phosphatidylinositol 3-kinase Catalytic Subunit, Chain A, domain 1"/>
    <property type="match status" value="1"/>
</dbReference>
<keyword evidence="5 16" id="KW-0812">Transmembrane</keyword>
<dbReference type="CDD" id="cd12205">
    <property type="entry name" value="RasGAP_plexin"/>
    <property type="match status" value="1"/>
</dbReference>
<comment type="caution">
    <text evidence="15">Lacks conserved residue(s) required for the propagation of feature annotation.</text>
</comment>
<evidence type="ECO:0000313" key="19">
    <source>
        <dbReference type="Proteomes" id="UP000594454"/>
    </source>
</evidence>
<dbReference type="GO" id="GO:0008360">
    <property type="term" value="P:regulation of cell shape"/>
    <property type="evidence" value="ECO:0007669"/>
    <property type="project" value="TreeGrafter"/>
</dbReference>
<evidence type="ECO:0000256" key="16">
    <source>
        <dbReference type="SAM" id="Phobius"/>
    </source>
</evidence>
<evidence type="ECO:0000256" key="1">
    <source>
        <dbReference type="ARBA" id="ARBA00004251"/>
    </source>
</evidence>
<dbReference type="GO" id="GO:0097374">
    <property type="term" value="P:sensory neuron axon guidance"/>
    <property type="evidence" value="ECO:0007669"/>
    <property type="project" value="TreeGrafter"/>
</dbReference>
<dbReference type="PANTHER" id="PTHR22625">
    <property type="entry name" value="PLEXIN"/>
    <property type="match status" value="1"/>
</dbReference>
<dbReference type="SUPFAM" id="SSF81296">
    <property type="entry name" value="E set domains"/>
    <property type="match status" value="4"/>
</dbReference>
<dbReference type="GO" id="GO:0050772">
    <property type="term" value="P:positive regulation of axonogenesis"/>
    <property type="evidence" value="ECO:0007669"/>
    <property type="project" value="TreeGrafter"/>
</dbReference>
<evidence type="ECO:0000256" key="4">
    <source>
        <dbReference type="ARBA" id="ARBA00022475"/>
    </source>
</evidence>
<sequence>MMSVLLRSTSTTSSERCHYAIFVAIVILLAIVPYSNSSQSVPSSLDIVAQYTLPGSSVPSFTKGPGSGSNVTTTTNLSSRAYFTHLAYDSKRSVLYAGATNRIIQLDENLLVLAHAVTGPKHDSPQCHAAGCPEEVETSQTNNHNKILIVNQVGDTLIACGSIHQGACEMYNLTKFPDNPKFIGIALAANDEHHSTYAFIGPSKYNAWHTSDVLYVGTTFTTVGDYRHDVPAISSRKLDDLSFAEFSIQQSIINIDVKYRDQFLVDYVYGFNSSEYAYFMIVQKKSHLAEEAGYVTRLARICISDSNYDSYTEITIQCLATHSNVDYNILRDAKITQAGQKLGQQLDIKRDDYVLVAAFSPSKEITNQPEPKSAICVYSLKEIDEVFAENIHMCFNGTIKDRNLGYISGTINDGKCPLVGSIGNIFNFCPVGLKISGVSPITSHALFHFANESITSITATTTGPHSLAFLGTEHGSIKKVMISGRTPGEYEEIQVDPGNRILPDSMMLTKHNYLYVLSRSKITKLRVEHCGIYTNCSSCLESRDPFCGWCSLEKRCTIRSACQKDTSAARWLSLGSGQQCIDFESVSPDKIPISEITTVQLVIRTLPELPMNAKYRCVFGNSTPIDADVLESGLSCITPPIEQRPQIEPTKDHVLVPLSVRSSETNKDFVSRSFAFFNCSRHNTCRKCVKSQWDCNWCVFDNKCVHKLEHCRNLENVINKESSCPHITDSLNPILLPVKVPKEIRLEIDNLPKPKSAHTGFLCTVHVEGAQMLLPARVENNKFVVCEKTPYSYEENTNEYVAKVDVSWNRQHYIDTASVILYKCDVLGSHREHADCSLCVTRHPKYQCSWCVNSCVYNETCSMDKPNECPRPRIDMIKPLSGPIEGGTLVTIEGSNLGIREEDVRGRISIGNVPCELVNYEISVKIECRTGAVSHELTAPIKVSNDAGYTESSVQFQFKNIKLEGLQPTMGPKSGGTQVSLIGKYLNIGSNIRAYLDDYECYINVTQASSSRLTCITSGAHDPKPIRTLTLFVDGANRTYSACSKYQRNSYELMSMACSIYNYTVDPRIMQIKPLKSFASGGRMLTVHGTHLDSIQKPEIEIFYEGERVNKSSCYVISSNQMECPSPAVNARFNAYKNSMDRPALYENLKRRRRSIISQDGSSSGLLTTVGYLSIPTGGNDIASLKSRETQLSLQVGFIMDNVQTVRDLSKYFQNIRSTIVYVDDPVYSPFPGGMKLYKGDTLVIEGENLNIASDETDVVVTIGTQQCNVTSLALTQLVCTPPETQPAPTDENNVQTSTDLPLVVVRVGRHLTFPIGYLKYELLKPYTFSHAVLGIAVGIVIIVVLLVVILVIYRRKSTQAEREYKRIQIQMDTLESNVRLECKQAFAELQTDMTDLTADLESSGIPTLDHVNYIMKVFFPGVSDHPVLNSPKLKQNTARTNYDTAMMQFEQLISNKYFVLAFIETLEAQKSFNIRDKVNVASLLTIVLMNKMEYATEILKCLLLRLIDKSVMTKYPQLMLRRTESVVEKMLTNYMAICMYDYLKEYAGSSLFLLFKAIKHQIEKGLVDAVTHDARYSLSEERLLREQIEHSVVTLHIVQDDLDEKIQCKVLDCDTISQVKSKILDALFKNTPFSMRPSVHEVDLEWRHGRGGHLTLQDEDLTTKTVNGWRRLNTLAHYGVKESAVMSLIARQNDSYNYSKQQPFANFYYINNSQSHIIMNGDLESGLQQPRVYHLVKPPILMTDHHLNLKNSTVSSSHVASAAQAATERTHKAIPEIFLTRLLATKGTIQKFVDDFFATILTVNEELPPAVKWLFDLLDEAARRHNITDPEIVHAWKSNSLPLRFWVNFIKNPDFIFDINKTTTVDACLSVIAQTFMDACSTTEHRLGKDSPSNKLLFAKDIPQYREMVKQFYREVAQLPQISDQEMGTAMQQLSVQQTDEFDTIAALKELYIYVTKYRDQIMHTLELDTNCKKMHLGHKLENVACTLEGDETSAC</sequence>
<dbReference type="FunFam" id="3.10.20.90:FF:000213">
    <property type="entry name" value="Plexin A4, B"/>
    <property type="match status" value="1"/>
</dbReference>
<dbReference type="InterPro" id="IPR016201">
    <property type="entry name" value="PSI"/>
</dbReference>
<dbReference type="Pfam" id="PF20170">
    <property type="entry name" value="Plexin_RBD"/>
    <property type="match status" value="1"/>
</dbReference>
<dbReference type="OrthoDB" id="125363at2759"/>
<dbReference type="CDD" id="cd11236">
    <property type="entry name" value="Sema_plexin_like"/>
    <property type="match status" value="1"/>
</dbReference>
<keyword evidence="12" id="KW-1015">Disulfide bond</keyword>
<dbReference type="Pfam" id="PF01833">
    <property type="entry name" value="TIG"/>
    <property type="match status" value="4"/>
</dbReference>
<evidence type="ECO:0000313" key="18">
    <source>
        <dbReference type="EMBL" id="CAD7094126.1"/>
    </source>
</evidence>
<dbReference type="SUPFAM" id="SSF48350">
    <property type="entry name" value="GTPase activation domain, GAP"/>
    <property type="match status" value="1"/>
</dbReference>
<feature type="domain" description="Sema" evidence="17">
    <location>
        <begin position="50"/>
        <end position="527"/>
    </location>
</feature>
<dbReference type="Pfam" id="PF17960">
    <property type="entry name" value="TIG_plexin"/>
    <property type="match status" value="1"/>
</dbReference>
<keyword evidence="6" id="KW-0732">Signal</keyword>
<dbReference type="InterPro" id="IPR002909">
    <property type="entry name" value="IPT_dom"/>
</dbReference>
<dbReference type="CDD" id="cd01180">
    <property type="entry name" value="IPT_plexin_repeat1"/>
    <property type="match status" value="1"/>
</dbReference>
<dbReference type="GO" id="GO:0017154">
    <property type="term" value="F:semaphorin receptor activity"/>
    <property type="evidence" value="ECO:0007669"/>
    <property type="project" value="InterPro"/>
</dbReference>
<dbReference type="Gene3D" id="2.130.10.10">
    <property type="entry name" value="YVTN repeat-like/Quinoprotein amine dehydrogenase"/>
    <property type="match status" value="1"/>
</dbReference>
<dbReference type="Proteomes" id="UP000594454">
    <property type="component" value="Chromosome 7"/>
</dbReference>
<dbReference type="CDD" id="cd00603">
    <property type="entry name" value="IPT_PCSR"/>
    <property type="match status" value="1"/>
</dbReference>
<dbReference type="Pfam" id="PF01437">
    <property type="entry name" value="PSI"/>
    <property type="match status" value="1"/>
</dbReference>
<evidence type="ECO:0000256" key="3">
    <source>
        <dbReference type="ARBA" id="ARBA00022473"/>
    </source>
</evidence>
<keyword evidence="14" id="KW-0325">Glycoprotein</keyword>
<dbReference type="InterPro" id="IPR008936">
    <property type="entry name" value="Rho_GTPase_activation_prot"/>
</dbReference>
<dbReference type="FunFam" id="2.130.10.10:FF:000587">
    <property type="entry name" value="Plexin A4, B"/>
    <property type="match status" value="1"/>
</dbReference>
<dbReference type="InterPro" id="IPR036352">
    <property type="entry name" value="Semap_dom_sf"/>
</dbReference>
<reference evidence="18 19" key="1">
    <citation type="submission" date="2020-11" db="EMBL/GenBank/DDBJ databases">
        <authorList>
            <person name="Wallbank WR R."/>
            <person name="Pardo Diaz C."/>
            <person name="Kozak K."/>
            <person name="Martin S."/>
            <person name="Jiggins C."/>
            <person name="Moest M."/>
            <person name="Warren A I."/>
            <person name="Generalovic N T."/>
            <person name="Byers J.R.P. K."/>
            <person name="Montejo-Kovacevich G."/>
            <person name="Yen C E."/>
        </authorList>
    </citation>
    <scope>NUCLEOTIDE SEQUENCE [LARGE SCALE GENOMIC DNA]</scope>
</reference>
<dbReference type="Pfam" id="PF24479">
    <property type="entry name" value="PSI_PlexinA-B"/>
    <property type="match status" value="1"/>
</dbReference>
<dbReference type="InterPro" id="IPR015943">
    <property type="entry name" value="WD40/YVTN_repeat-like_dom_sf"/>
</dbReference>
<dbReference type="SMART" id="SM00630">
    <property type="entry name" value="Sema"/>
    <property type="match status" value="1"/>
</dbReference>
<dbReference type="InterPro" id="IPR014756">
    <property type="entry name" value="Ig_E-set"/>
</dbReference>
<name>A0A7R8V8J3_HERIL</name>
<dbReference type="PROSITE" id="PS51004">
    <property type="entry name" value="SEMA"/>
    <property type="match status" value="1"/>
</dbReference>
<keyword evidence="8" id="KW-0221">Differentiation</keyword>
<dbReference type="SUPFAM" id="SSF101912">
    <property type="entry name" value="Sema domain"/>
    <property type="match status" value="1"/>
</dbReference>
<accession>A0A7R8V8J3</accession>
<keyword evidence="10 16" id="KW-1133">Transmembrane helix</keyword>
<gene>
    <name evidence="18" type="ORF">HERILL_LOCUS16354</name>
</gene>
<keyword evidence="3" id="KW-0217">Developmental protein</keyword>
<evidence type="ECO:0000256" key="8">
    <source>
        <dbReference type="ARBA" id="ARBA00022782"/>
    </source>
</evidence>
<dbReference type="FunFam" id="1.10.506.10:FF:000005">
    <property type="entry name" value="Plexin A1"/>
    <property type="match status" value="1"/>
</dbReference>
<organism evidence="18 19">
    <name type="scientific">Hermetia illucens</name>
    <name type="common">Black soldier fly</name>
    <dbReference type="NCBI Taxonomy" id="343691"/>
    <lineage>
        <taxon>Eukaryota</taxon>
        <taxon>Metazoa</taxon>
        <taxon>Ecdysozoa</taxon>
        <taxon>Arthropoda</taxon>
        <taxon>Hexapoda</taxon>
        <taxon>Insecta</taxon>
        <taxon>Pterygota</taxon>
        <taxon>Neoptera</taxon>
        <taxon>Endopterygota</taxon>
        <taxon>Diptera</taxon>
        <taxon>Brachycera</taxon>
        <taxon>Stratiomyomorpha</taxon>
        <taxon>Stratiomyidae</taxon>
        <taxon>Hermetiinae</taxon>
        <taxon>Hermetia</taxon>
    </lineage>
</organism>
<dbReference type="InParanoid" id="A0A7R8V8J3"/>
<dbReference type="FunFam" id="1.10.506.10:FF:000027">
    <property type="entry name" value="Plexin A, isoform B"/>
    <property type="match status" value="1"/>
</dbReference>
<evidence type="ECO:0000256" key="11">
    <source>
        <dbReference type="ARBA" id="ARBA00023136"/>
    </source>
</evidence>
<dbReference type="Gene3D" id="1.10.506.10">
    <property type="entry name" value="GTPase Activation - p120gap, domain 1"/>
    <property type="match status" value="2"/>
</dbReference>
<evidence type="ECO:0000256" key="10">
    <source>
        <dbReference type="ARBA" id="ARBA00022989"/>
    </source>
</evidence>
<dbReference type="InterPro" id="IPR041362">
    <property type="entry name" value="TIG2_plexin"/>
</dbReference>
<keyword evidence="4" id="KW-1003">Cell membrane</keyword>
<dbReference type="GO" id="GO:0008045">
    <property type="term" value="P:motor neuron axon guidance"/>
    <property type="evidence" value="ECO:0007669"/>
    <property type="project" value="TreeGrafter"/>
</dbReference>
<dbReference type="FunFam" id="2.60.40.10:FF:000728">
    <property type="entry name" value="Plexin D1"/>
    <property type="match status" value="1"/>
</dbReference>
<dbReference type="InterPro" id="IPR046800">
    <property type="entry name" value="Plexin_RBD"/>
</dbReference>
<dbReference type="Pfam" id="PF18020">
    <property type="entry name" value="TIG_2"/>
    <property type="match status" value="1"/>
</dbReference>
<evidence type="ECO:0000256" key="9">
    <source>
        <dbReference type="ARBA" id="ARBA00022902"/>
    </source>
</evidence>
<dbReference type="InterPro" id="IPR031148">
    <property type="entry name" value="Plexin"/>
</dbReference>
<keyword evidence="9" id="KW-0524">Neurogenesis</keyword>
<dbReference type="InterPro" id="IPR013783">
    <property type="entry name" value="Ig-like_fold"/>
</dbReference>
<comment type="similarity">
    <text evidence="2">Belongs to the plexin family.</text>
</comment>
<dbReference type="InterPro" id="IPR013548">
    <property type="entry name" value="Plexin_cytoplasmic_RasGAP_dom"/>
</dbReference>
<evidence type="ECO:0000259" key="17">
    <source>
        <dbReference type="PROSITE" id="PS51004"/>
    </source>
</evidence>
<dbReference type="GO" id="GO:0005886">
    <property type="term" value="C:plasma membrane"/>
    <property type="evidence" value="ECO:0007669"/>
    <property type="project" value="UniProtKB-SubCell"/>
</dbReference>
<protein>
    <recommendedName>
        <fullName evidence="17">Sema domain-containing protein</fullName>
    </recommendedName>
</protein>
<evidence type="ECO:0000256" key="15">
    <source>
        <dbReference type="PROSITE-ProRule" id="PRU00352"/>
    </source>
</evidence>
<dbReference type="GO" id="GO:0007162">
    <property type="term" value="P:negative regulation of cell adhesion"/>
    <property type="evidence" value="ECO:0007669"/>
    <property type="project" value="TreeGrafter"/>
</dbReference>
<dbReference type="InterPro" id="IPR041019">
    <property type="entry name" value="TIG1_plexin"/>
</dbReference>
<dbReference type="Gene3D" id="2.60.40.10">
    <property type="entry name" value="Immunoglobulins"/>
    <property type="match status" value="6"/>
</dbReference>
<evidence type="ECO:0000256" key="5">
    <source>
        <dbReference type="ARBA" id="ARBA00022692"/>
    </source>
</evidence>
<evidence type="ECO:0000256" key="12">
    <source>
        <dbReference type="ARBA" id="ARBA00023157"/>
    </source>
</evidence>
<dbReference type="GO" id="GO:0002116">
    <property type="term" value="C:semaphorin receptor complex"/>
    <property type="evidence" value="ECO:0007669"/>
    <property type="project" value="TreeGrafter"/>
</dbReference>
<dbReference type="FunFam" id="2.60.40.10:FF:001973">
    <property type="entry name" value="Plexin A4, B"/>
    <property type="match status" value="1"/>
</dbReference>
<dbReference type="OMA" id="TPYFYET"/>
<evidence type="ECO:0000256" key="2">
    <source>
        <dbReference type="ARBA" id="ARBA00010297"/>
    </source>
</evidence>
<dbReference type="SUPFAM" id="SSF103575">
    <property type="entry name" value="Plexin repeat"/>
    <property type="match status" value="1"/>
</dbReference>
<dbReference type="SMART" id="SM00423">
    <property type="entry name" value="PSI"/>
    <property type="match status" value="3"/>
</dbReference>
<evidence type="ECO:0000256" key="6">
    <source>
        <dbReference type="ARBA" id="ARBA00022729"/>
    </source>
</evidence>
<dbReference type="Pfam" id="PF08337">
    <property type="entry name" value="Plexin_cytopl"/>
    <property type="match status" value="1"/>
</dbReference>
<dbReference type="EMBL" id="LR899015">
    <property type="protein sequence ID" value="CAD7094126.1"/>
    <property type="molecule type" value="Genomic_DNA"/>
</dbReference>
<feature type="transmembrane region" description="Helical" evidence="16">
    <location>
        <begin position="1332"/>
        <end position="1354"/>
    </location>
</feature>
<keyword evidence="13" id="KW-0675">Receptor</keyword>
<dbReference type="GO" id="GO:0030334">
    <property type="term" value="P:regulation of cell migration"/>
    <property type="evidence" value="ECO:0007669"/>
    <property type="project" value="TreeGrafter"/>
</dbReference>
<dbReference type="Pfam" id="PF01403">
    <property type="entry name" value="Sema"/>
    <property type="match status" value="1"/>
</dbReference>
<dbReference type="InterPro" id="IPR002165">
    <property type="entry name" value="Plexin_repeat"/>
</dbReference>
<dbReference type="FunFam" id="2.60.40.10:FF:000203">
    <property type="entry name" value="Plexin B2"/>
    <property type="match status" value="1"/>
</dbReference>
<keyword evidence="11 16" id="KW-0472">Membrane</keyword>
<evidence type="ECO:0000256" key="14">
    <source>
        <dbReference type="ARBA" id="ARBA00023180"/>
    </source>
</evidence>
<evidence type="ECO:0000256" key="13">
    <source>
        <dbReference type="ARBA" id="ARBA00023170"/>
    </source>
</evidence>
<dbReference type="FunCoup" id="A0A7R8V8J3">
    <property type="interactions" value="7"/>
</dbReference>
<evidence type="ECO:0000256" key="7">
    <source>
        <dbReference type="ARBA" id="ARBA00022737"/>
    </source>
</evidence>
<comment type="subcellular location">
    <subcellularLocation>
        <location evidence="1">Cell membrane</location>
        <topology evidence="1">Single-pass type I membrane protein</topology>
    </subcellularLocation>
</comment>
<keyword evidence="19" id="KW-1185">Reference proteome</keyword>
<dbReference type="InterPro" id="IPR001627">
    <property type="entry name" value="Semap_dom"/>
</dbReference>
<dbReference type="GO" id="GO:0120025">
    <property type="term" value="C:plasma membrane bounded cell projection"/>
    <property type="evidence" value="ECO:0007669"/>
    <property type="project" value="UniProtKB-ARBA"/>
</dbReference>
<dbReference type="PANTHER" id="PTHR22625:SF44">
    <property type="entry name" value="PLEXIN-B"/>
    <property type="match status" value="1"/>
</dbReference>
<proteinExistence type="inferred from homology"/>